<proteinExistence type="predicted"/>
<protein>
    <submittedName>
        <fullName evidence="1">3996_t:CDS:1</fullName>
    </submittedName>
</protein>
<evidence type="ECO:0000313" key="1">
    <source>
        <dbReference type="EMBL" id="CAG8805947.1"/>
    </source>
</evidence>
<organism evidence="1 2">
    <name type="scientific">Racocetra persica</name>
    <dbReference type="NCBI Taxonomy" id="160502"/>
    <lineage>
        <taxon>Eukaryota</taxon>
        <taxon>Fungi</taxon>
        <taxon>Fungi incertae sedis</taxon>
        <taxon>Mucoromycota</taxon>
        <taxon>Glomeromycotina</taxon>
        <taxon>Glomeromycetes</taxon>
        <taxon>Diversisporales</taxon>
        <taxon>Gigasporaceae</taxon>
        <taxon>Racocetra</taxon>
    </lineage>
</organism>
<comment type="caution">
    <text evidence="1">The sequence shown here is derived from an EMBL/GenBank/DDBJ whole genome shotgun (WGS) entry which is preliminary data.</text>
</comment>
<dbReference type="EMBL" id="CAJVQC010065913">
    <property type="protein sequence ID" value="CAG8805947.1"/>
    <property type="molecule type" value="Genomic_DNA"/>
</dbReference>
<name>A0ACA9RRS0_9GLOM</name>
<evidence type="ECO:0000313" key="2">
    <source>
        <dbReference type="Proteomes" id="UP000789920"/>
    </source>
</evidence>
<reference evidence="1" key="1">
    <citation type="submission" date="2021-06" db="EMBL/GenBank/DDBJ databases">
        <authorList>
            <person name="Kallberg Y."/>
            <person name="Tangrot J."/>
            <person name="Rosling A."/>
        </authorList>
    </citation>
    <scope>NUCLEOTIDE SEQUENCE</scope>
    <source>
        <strain evidence="1">MA461A</strain>
    </source>
</reference>
<accession>A0ACA9RRS0</accession>
<keyword evidence="2" id="KW-1185">Reference proteome</keyword>
<gene>
    <name evidence="1" type="ORF">RPERSI_LOCUS22053</name>
</gene>
<dbReference type="Proteomes" id="UP000789920">
    <property type="component" value="Unassembled WGS sequence"/>
</dbReference>
<sequence>MPGSNRTDCEDRVTRPLRDSVSSSVVEPPAPSTTSEPLAPSTLKTNSAQKNKRMLLFNLFMIFVDVGLPLLLYFILSKYIPTIWALIISGIPPVVSVILNFIIRKQVNAIGILSIVGFIAGTILSVIQNDPKLYLLRESFITGVVGLVFIVTLIPIKIGSFQMRPLIYYNSKNLGMGNLKGLTDDEPIPERFERYWRSYASFRRVFIVLTAVWGFGLLLEVPARILIIYFTKTIDEAVYIGNIVIYSWLSCLILFTIIYSGWMQKLGQKREAEAAAAAENEA</sequence>